<name>A0ABR1DFB0_NECAM</name>
<comment type="caution">
    <text evidence="1">The sequence shown here is derived from an EMBL/GenBank/DDBJ whole genome shotgun (WGS) entry which is preliminary data.</text>
</comment>
<sequence length="68" mass="7880">MKELTGVQRVYGDIRIKPCGHLRHVLGSHMNWKRLTAGDEYTEECLQILIHFSLKSSFTPGFDRDISF</sequence>
<keyword evidence="2" id="KW-1185">Reference proteome</keyword>
<accession>A0ABR1DFB0</accession>
<protein>
    <submittedName>
        <fullName evidence="1">Uncharacterized protein</fullName>
    </submittedName>
</protein>
<dbReference type="EMBL" id="JAVFWL010000004">
    <property type="protein sequence ID" value="KAK6749094.1"/>
    <property type="molecule type" value="Genomic_DNA"/>
</dbReference>
<proteinExistence type="predicted"/>
<organism evidence="1 2">
    <name type="scientific">Necator americanus</name>
    <name type="common">Human hookworm</name>
    <dbReference type="NCBI Taxonomy" id="51031"/>
    <lineage>
        <taxon>Eukaryota</taxon>
        <taxon>Metazoa</taxon>
        <taxon>Ecdysozoa</taxon>
        <taxon>Nematoda</taxon>
        <taxon>Chromadorea</taxon>
        <taxon>Rhabditida</taxon>
        <taxon>Rhabditina</taxon>
        <taxon>Rhabditomorpha</taxon>
        <taxon>Strongyloidea</taxon>
        <taxon>Ancylostomatidae</taxon>
        <taxon>Bunostominae</taxon>
        <taxon>Necator</taxon>
    </lineage>
</organism>
<dbReference type="Proteomes" id="UP001303046">
    <property type="component" value="Unassembled WGS sequence"/>
</dbReference>
<reference evidence="1 2" key="1">
    <citation type="submission" date="2023-08" db="EMBL/GenBank/DDBJ databases">
        <title>A Necator americanus chromosomal reference genome.</title>
        <authorList>
            <person name="Ilik V."/>
            <person name="Petrzelkova K.J."/>
            <person name="Pardy F."/>
            <person name="Fuh T."/>
            <person name="Niatou-Singa F.S."/>
            <person name="Gouil Q."/>
            <person name="Baker L."/>
            <person name="Ritchie M.E."/>
            <person name="Jex A.R."/>
            <person name="Gazzola D."/>
            <person name="Li H."/>
            <person name="Toshio Fujiwara R."/>
            <person name="Zhan B."/>
            <person name="Aroian R.V."/>
            <person name="Pafco B."/>
            <person name="Schwarz E.M."/>
        </authorList>
    </citation>
    <scope>NUCLEOTIDE SEQUENCE [LARGE SCALE GENOMIC DNA]</scope>
    <source>
        <strain evidence="1 2">Aroian</strain>
        <tissue evidence="1">Whole animal</tissue>
    </source>
</reference>
<evidence type="ECO:0000313" key="2">
    <source>
        <dbReference type="Proteomes" id="UP001303046"/>
    </source>
</evidence>
<evidence type="ECO:0000313" key="1">
    <source>
        <dbReference type="EMBL" id="KAK6749094.1"/>
    </source>
</evidence>
<gene>
    <name evidence="1" type="primary">Necator_chrIV.g14896</name>
    <name evidence="1" type="ORF">RB195_001601</name>
</gene>